<evidence type="ECO:0000256" key="1">
    <source>
        <dbReference type="ARBA" id="ARBA00022763"/>
    </source>
</evidence>
<dbReference type="SUPFAM" id="SSF57863">
    <property type="entry name" value="ArfGap/RecO-like zinc finger"/>
    <property type="match status" value="1"/>
</dbReference>
<evidence type="ECO:0000259" key="5">
    <source>
        <dbReference type="Pfam" id="PF11967"/>
    </source>
</evidence>
<name>A0A4R1LWZ0_9SPHI</name>
<dbReference type="PANTHER" id="PTHR33991:SF1">
    <property type="entry name" value="DNA REPAIR PROTEIN RECO"/>
    <property type="match status" value="1"/>
</dbReference>
<comment type="similarity">
    <text evidence="4">Belongs to the RecO family.</text>
</comment>
<dbReference type="AlphaFoldDB" id="A0A4R1LWZ0"/>
<dbReference type="EMBL" id="SMGO01000002">
    <property type="protein sequence ID" value="TCK83422.1"/>
    <property type="molecule type" value="Genomic_DNA"/>
</dbReference>
<protein>
    <recommendedName>
        <fullName evidence="4">DNA repair protein RecO</fullName>
    </recommendedName>
    <alternativeName>
        <fullName evidence="4">Recombination protein O</fullName>
    </alternativeName>
</protein>
<keyword evidence="1 4" id="KW-0227">DNA damage</keyword>
<evidence type="ECO:0000313" key="7">
    <source>
        <dbReference type="Proteomes" id="UP000294616"/>
    </source>
</evidence>
<proteinExistence type="inferred from homology"/>
<dbReference type="Pfam" id="PF11967">
    <property type="entry name" value="RecO_N"/>
    <property type="match status" value="1"/>
</dbReference>
<dbReference type="Gene3D" id="2.40.50.140">
    <property type="entry name" value="Nucleic acid-binding proteins"/>
    <property type="match status" value="1"/>
</dbReference>
<comment type="caution">
    <text evidence="6">The sequence shown here is derived from an EMBL/GenBank/DDBJ whole genome shotgun (WGS) entry which is preliminary data.</text>
</comment>
<reference evidence="6 7" key="1">
    <citation type="submission" date="2019-03" db="EMBL/GenBank/DDBJ databases">
        <title>Genomic Encyclopedia of Archaeal and Bacterial Type Strains, Phase II (KMG-II): from individual species to whole genera.</title>
        <authorList>
            <person name="Goeker M."/>
        </authorList>
    </citation>
    <scope>NUCLEOTIDE SEQUENCE [LARGE SCALE GENOMIC DNA]</scope>
    <source>
        <strain evidence="6 7">DSM 22554</strain>
    </source>
</reference>
<comment type="function">
    <text evidence="4">Involved in DNA repair and RecF pathway recombination.</text>
</comment>
<feature type="domain" description="DNA replication/recombination mediator RecO N-terminal" evidence="5">
    <location>
        <begin position="1"/>
        <end position="77"/>
    </location>
</feature>
<dbReference type="InterPro" id="IPR037278">
    <property type="entry name" value="ARFGAP/RecO"/>
</dbReference>
<dbReference type="SUPFAM" id="SSF50249">
    <property type="entry name" value="Nucleic acid-binding proteins"/>
    <property type="match status" value="1"/>
</dbReference>
<evidence type="ECO:0000256" key="2">
    <source>
        <dbReference type="ARBA" id="ARBA00023172"/>
    </source>
</evidence>
<dbReference type="NCBIfam" id="TIGR00613">
    <property type="entry name" value="reco"/>
    <property type="match status" value="1"/>
</dbReference>
<dbReference type="Pfam" id="PF02565">
    <property type="entry name" value="RecO_C"/>
    <property type="match status" value="1"/>
</dbReference>
<keyword evidence="3 4" id="KW-0234">DNA repair</keyword>
<accession>A0A4R1LWZ0</accession>
<dbReference type="InterPro" id="IPR022572">
    <property type="entry name" value="DNA_rep/recomb_RecO_N"/>
</dbReference>
<dbReference type="RefSeq" id="WP_132224398.1">
    <property type="nucleotide sequence ID" value="NZ_SMGO01000002.1"/>
</dbReference>
<keyword evidence="7" id="KW-1185">Reference proteome</keyword>
<dbReference type="GO" id="GO:0006302">
    <property type="term" value="P:double-strand break repair"/>
    <property type="evidence" value="ECO:0007669"/>
    <property type="project" value="TreeGrafter"/>
</dbReference>
<evidence type="ECO:0000256" key="3">
    <source>
        <dbReference type="ARBA" id="ARBA00023204"/>
    </source>
</evidence>
<gene>
    <name evidence="4" type="primary">recO</name>
    <name evidence="6" type="ORF">C8N28_2023</name>
</gene>
<dbReference type="PANTHER" id="PTHR33991">
    <property type="entry name" value="DNA REPAIR PROTEIN RECO"/>
    <property type="match status" value="1"/>
</dbReference>
<evidence type="ECO:0000313" key="6">
    <source>
        <dbReference type="EMBL" id="TCK83422.1"/>
    </source>
</evidence>
<dbReference type="GO" id="GO:0043590">
    <property type="term" value="C:bacterial nucleoid"/>
    <property type="evidence" value="ECO:0007669"/>
    <property type="project" value="TreeGrafter"/>
</dbReference>
<dbReference type="HAMAP" id="MF_00201">
    <property type="entry name" value="RecO"/>
    <property type="match status" value="1"/>
</dbReference>
<organism evidence="6 7">
    <name type="scientific">Albibacterium bauzanense</name>
    <dbReference type="NCBI Taxonomy" id="653929"/>
    <lineage>
        <taxon>Bacteria</taxon>
        <taxon>Pseudomonadati</taxon>
        <taxon>Bacteroidota</taxon>
        <taxon>Sphingobacteriia</taxon>
        <taxon>Sphingobacteriales</taxon>
        <taxon>Sphingobacteriaceae</taxon>
        <taxon>Albibacterium</taxon>
    </lineage>
</organism>
<dbReference type="OrthoDB" id="9789152at2"/>
<dbReference type="GO" id="GO:0006310">
    <property type="term" value="P:DNA recombination"/>
    <property type="evidence" value="ECO:0007669"/>
    <property type="project" value="UniProtKB-UniRule"/>
</dbReference>
<keyword evidence="2 4" id="KW-0233">DNA recombination</keyword>
<dbReference type="InterPro" id="IPR003717">
    <property type="entry name" value="RecO"/>
</dbReference>
<sequence>MLHKTRGIVLRTINHRETSVICQIFTESFGLQSYIINGVKRNRAKIHINILQPLHLLDLVVYHKNSGGIQRVSEARQLPIFQSIPYDDKKRSLAIFITEVLQKCLKQQSADEPLFEYIYYAVSWLDSTPEVSPNFHLYFLIRLSKFMGFYPVLPTKGNQTYFDLKDGVFCNFPPYHQFFLADKETQQWINLMLSSFNDIYSLQISLQDRRVLLNHILDYYALHIENFGNIKSHYILEEVFS</sequence>
<dbReference type="InterPro" id="IPR012340">
    <property type="entry name" value="NA-bd_OB-fold"/>
</dbReference>
<evidence type="ECO:0000256" key="4">
    <source>
        <dbReference type="HAMAP-Rule" id="MF_00201"/>
    </source>
</evidence>
<dbReference type="Proteomes" id="UP000294616">
    <property type="component" value="Unassembled WGS sequence"/>
</dbReference>